<comment type="caution">
    <text evidence="10">The sequence shown here is derived from an EMBL/GenBank/DDBJ whole genome shotgun (WGS) entry which is preliminary data.</text>
</comment>
<dbReference type="EMBL" id="JBBAXC010000015">
    <property type="protein sequence ID" value="MEI5908730.1"/>
    <property type="molecule type" value="Genomic_DNA"/>
</dbReference>
<evidence type="ECO:0000256" key="2">
    <source>
        <dbReference type="ARBA" id="ARBA00004696"/>
    </source>
</evidence>
<keyword evidence="5 8" id="KW-0822">Tryptophan biosynthesis</keyword>
<dbReference type="Pfam" id="PF00218">
    <property type="entry name" value="IGPS"/>
    <property type="match status" value="1"/>
</dbReference>
<evidence type="ECO:0000256" key="6">
    <source>
        <dbReference type="ARBA" id="ARBA00023141"/>
    </source>
</evidence>
<keyword evidence="3 8" id="KW-0028">Amino-acid biosynthesis</keyword>
<dbReference type="InterPro" id="IPR001468">
    <property type="entry name" value="Indole-3-GlycerolPSynthase_CS"/>
</dbReference>
<comment type="catalytic activity">
    <reaction evidence="1 8">
        <text>1-(2-carboxyphenylamino)-1-deoxy-D-ribulose 5-phosphate + H(+) = (1S,2R)-1-C-(indol-3-yl)glycerol 3-phosphate + CO2 + H2O</text>
        <dbReference type="Rhea" id="RHEA:23476"/>
        <dbReference type="ChEBI" id="CHEBI:15377"/>
        <dbReference type="ChEBI" id="CHEBI:15378"/>
        <dbReference type="ChEBI" id="CHEBI:16526"/>
        <dbReference type="ChEBI" id="CHEBI:58613"/>
        <dbReference type="ChEBI" id="CHEBI:58866"/>
        <dbReference type="EC" id="4.1.1.48"/>
    </reaction>
</comment>
<evidence type="ECO:0000256" key="3">
    <source>
        <dbReference type="ARBA" id="ARBA00022605"/>
    </source>
</evidence>
<protein>
    <recommendedName>
        <fullName evidence="8">Indole-3-glycerol phosphate synthase</fullName>
        <shortName evidence="8">IGPS</shortName>
        <ecNumber evidence="8">4.1.1.48</ecNumber>
    </recommendedName>
</protein>
<comment type="similarity">
    <text evidence="8">Belongs to the TrpC family.</text>
</comment>
<evidence type="ECO:0000256" key="1">
    <source>
        <dbReference type="ARBA" id="ARBA00001633"/>
    </source>
</evidence>
<comment type="pathway">
    <text evidence="2 8">Amino-acid biosynthesis; L-tryptophan biosynthesis; L-tryptophan from chorismate: step 4/5.</text>
</comment>
<organism evidence="10 11">
    <name type="scientific">Bacillus spongiae</name>
    <dbReference type="NCBI Taxonomy" id="2683610"/>
    <lineage>
        <taxon>Bacteria</taxon>
        <taxon>Bacillati</taxon>
        <taxon>Bacillota</taxon>
        <taxon>Bacilli</taxon>
        <taxon>Bacillales</taxon>
        <taxon>Bacillaceae</taxon>
        <taxon>Bacillus</taxon>
    </lineage>
</organism>
<proteinExistence type="inferred from homology"/>
<dbReference type="InterPro" id="IPR013785">
    <property type="entry name" value="Aldolase_TIM"/>
</dbReference>
<dbReference type="HAMAP" id="MF_00134_B">
    <property type="entry name" value="IGPS_B"/>
    <property type="match status" value="1"/>
</dbReference>
<dbReference type="CDD" id="cd00331">
    <property type="entry name" value="IGPS"/>
    <property type="match status" value="1"/>
</dbReference>
<dbReference type="NCBIfam" id="NF001377">
    <property type="entry name" value="PRK00278.2-4"/>
    <property type="match status" value="1"/>
</dbReference>
<evidence type="ECO:0000256" key="7">
    <source>
        <dbReference type="ARBA" id="ARBA00023239"/>
    </source>
</evidence>
<keyword evidence="6 8" id="KW-0057">Aromatic amino acid biosynthesis</keyword>
<dbReference type="RefSeq" id="WP_336588177.1">
    <property type="nucleotide sequence ID" value="NZ_JBBAXC010000015.1"/>
</dbReference>
<keyword evidence="11" id="KW-1185">Reference proteome</keyword>
<reference evidence="10 11" key="1">
    <citation type="journal article" date="2018" name="J. Microbiol.">
        <title>Bacillus spongiae sp. nov., isolated from sponge of Jeju Island.</title>
        <authorList>
            <person name="Lee G.E."/>
            <person name="Im W.T."/>
            <person name="Park J.S."/>
        </authorList>
    </citation>
    <scope>NUCLEOTIDE SEQUENCE [LARGE SCALE GENOMIC DNA]</scope>
    <source>
        <strain evidence="10 11">135PIL107-10</strain>
    </source>
</reference>
<evidence type="ECO:0000313" key="10">
    <source>
        <dbReference type="EMBL" id="MEI5908730.1"/>
    </source>
</evidence>
<gene>
    <name evidence="8 10" type="primary">trpC</name>
    <name evidence="10" type="ORF">WAK64_16910</name>
</gene>
<dbReference type="Gene3D" id="3.20.20.70">
    <property type="entry name" value="Aldolase class I"/>
    <property type="match status" value="1"/>
</dbReference>
<evidence type="ECO:0000256" key="5">
    <source>
        <dbReference type="ARBA" id="ARBA00022822"/>
    </source>
</evidence>
<dbReference type="InterPro" id="IPR045186">
    <property type="entry name" value="Indole-3-glycerol_P_synth"/>
</dbReference>
<evidence type="ECO:0000256" key="8">
    <source>
        <dbReference type="HAMAP-Rule" id="MF_00134"/>
    </source>
</evidence>
<dbReference type="PANTHER" id="PTHR22854:SF2">
    <property type="entry name" value="INDOLE-3-GLYCEROL-PHOSPHATE SYNTHASE"/>
    <property type="match status" value="1"/>
</dbReference>
<keyword evidence="4 8" id="KW-0210">Decarboxylase</keyword>
<sequence>MTSILKEIIAKKKEEVVTHKEQSFSTSESMKQRRFQANLIDKKEIAIIAEIKRASPSKGDIKMTVDPVSQAKMYERAGADAISVLTDEAFFKGSIEDLKAVRKAVNLPLLCKDFIIDPVQIDRAKEAGANIILLIVAALTTDELTSLYHYCLQQDLEVLVEVHDEQELTTALQLGATLIGINNRDLNTFTVDLAVSEQLSNLVHSKDITVISESGIKTRLDVERLTNSNVGGILVGETLMKSENIDETMQQLKVMKRGERV</sequence>
<feature type="domain" description="Indole-3-glycerol phosphate synthase" evidence="9">
    <location>
        <begin position="5"/>
        <end position="252"/>
    </location>
</feature>
<dbReference type="GO" id="GO:0004425">
    <property type="term" value="F:indole-3-glycerol-phosphate synthase activity"/>
    <property type="evidence" value="ECO:0007669"/>
    <property type="project" value="UniProtKB-EC"/>
</dbReference>
<name>A0ABU8HH91_9BACI</name>
<dbReference type="PANTHER" id="PTHR22854">
    <property type="entry name" value="TRYPTOPHAN BIOSYNTHESIS PROTEIN"/>
    <property type="match status" value="1"/>
</dbReference>
<accession>A0ABU8HH91</accession>
<dbReference type="EC" id="4.1.1.48" evidence="8"/>
<evidence type="ECO:0000256" key="4">
    <source>
        <dbReference type="ARBA" id="ARBA00022793"/>
    </source>
</evidence>
<dbReference type="Proteomes" id="UP001312865">
    <property type="component" value="Unassembled WGS sequence"/>
</dbReference>
<dbReference type="InterPro" id="IPR013798">
    <property type="entry name" value="Indole-3-glycerol_P_synth_dom"/>
</dbReference>
<dbReference type="NCBIfam" id="NF001371">
    <property type="entry name" value="PRK00278.1-3"/>
    <property type="match status" value="1"/>
</dbReference>
<dbReference type="PROSITE" id="PS00614">
    <property type="entry name" value="IGPS"/>
    <property type="match status" value="1"/>
</dbReference>
<evidence type="ECO:0000259" key="9">
    <source>
        <dbReference type="Pfam" id="PF00218"/>
    </source>
</evidence>
<dbReference type="SUPFAM" id="SSF51366">
    <property type="entry name" value="Ribulose-phoshate binding barrel"/>
    <property type="match status" value="1"/>
</dbReference>
<dbReference type="InterPro" id="IPR011060">
    <property type="entry name" value="RibuloseP-bd_barrel"/>
</dbReference>
<keyword evidence="7 8" id="KW-0456">Lyase</keyword>
<evidence type="ECO:0000313" key="11">
    <source>
        <dbReference type="Proteomes" id="UP001312865"/>
    </source>
</evidence>